<reference evidence="1 2" key="1">
    <citation type="submission" date="2019-01" db="EMBL/GenBank/DDBJ databases">
        <authorList>
            <person name="Ferrante I. M."/>
        </authorList>
    </citation>
    <scope>NUCLEOTIDE SEQUENCE [LARGE SCALE GENOMIC DNA]</scope>
    <source>
        <strain evidence="1 2">B856</strain>
    </source>
</reference>
<accession>A0A448ZFT7</accession>
<gene>
    <name evidence="1" type="ORF">PSNMU_V1.4_AUG-EV-PASAV3_0078020</name>
</gene>
<proteinExistence type="predicted"/>
<name>A0A448ZFT7_9STRA</name>
<dbReference type="AlphaFoldDB" id="A0A448ZFT7"/>
<dbReference type="EMBL" id="CAACVS010000313">
    <property type="protein sequence ID" value="VEU40890.1"/>
    <property type="molecule type" value="Genomic_DNA"/>
</dbReference>
<dbReference type="Proteomes" id="UP000291116">
    <property type="component" value="Unassembled WGS sequence"/>
</dbReference>
<protein>
    <submittedName>
        <fullName evidence="1">Uncharacterized protein</fullName>
    </submittedName>
</protein>
<keyword evidence="2" id="KW-1185">Reference proteome</keyword>
<evidence type="ECO:0000313" key="1">
    <source>
        <dbReference type="EMBL" id="VEU40890.1"/>
    </source>
</evidence>
<dbReference type="OrthoDB" id="48219at2759"/>
<organism evidence="1 2">
    <name type="scientific">Pseudo-nitzschia multistriata</name>
    <dbReference type="NCBI Taxonomy" id="183589"/>
    <lineage>
        <taxon>Eukaryota</taxon>
        <taxon>Sar</taxon>
        <taxon>Stramenopiles</taxon>
        <taxon>Ochrophyta</taxon>
        <taxon>Bacillariophyta</taxon>
        <taxon>Bacillariophyceae</taxon>
        <taxon>Bacillariophycidae</taxon>
        <taxon>Bacillariales</taxon>
        <taxon>Bacillariaceae</taxon>
        <taxon>Pseudo-nitzschia</taxon>
    </lineage>
</organism>
<sequence>MQSLSTATQSFPIPRRFVTTAVVALAVDPWCHGPCSAMAFSRAQYRAASCRSSTTFGSLRSFKTCPPPRFDGFSERLVGGWTTTPYANDDSLVEVEEVMRSCGGAVQGIREPSIGSGDNDNESVSNSNSIYLNRANDGFCFFGDGSYSMGPLALESGSNSGGDSMGEGFLSCLWLPVTENDNHKRRIVIEASHSASLPKAAVRTRGSVGDGESLPLELYRAEGVPKVEQVSKLIRCRMPSESQPWMIQRAKWEELSSGSNDPEEAVILEKDNDTENSDENKNRKNDPFRYWVATESEAEFCDRIRIELGDDHDGHCFVHFGAVCPNTNNLWMVARRYRSGSDGGASSLRSILYVEGTATPE</sequence>
<evidence type="ECO:0000313" key="2">
    <source>
        <dbReference type="Proteomes" id="UP000291116"/>
    </source>
</evidence>